<sequence>MLRRFLPFFITAMGLVSIANAQLSTNAQALDITAQGIRLRERSEYTKALSLAKQRNWPLIINGRNGARGTLVGVDAFNFPKYYITHNNSIAAATTRTNQLWPGGASGLNLSGSSANMKNKIGIWDGGFVLGTHVELTGRITQKDNPSTTDNHATHVAGTMIATGLNPSAKGMAHGVQGMIAYDFNNDNSEIASEASGLLISNHSYSIISGWNFNSAQNRWEFYGRPNEDEDYKFGYYSTDAQELDSIAYNAPFYLIVKSSGNNRGETGPAVGEPYFRFNAQNQMTAAGSRPSSISSNDSYGTITWDGNAKNILTVGAVRGIPGGYNRPEDVVMSTFSSWGPTDDGRIKPDVVADGVNVLSTFATGNNSYSTLSGTSMSSPNAAGSLFLLQEHYSKLKSGAFLRSATIKGLAIHTADEAGANPGPDYQNGWGLLNVQKAAAVISASVASNNGSASEHLMFENVLNATTSSFSTTVIASGKEPLKATICWTDVKGTVEQIDVLNNPAKKLINDLDIRITSGSRTFRPWTLNPASPANAAVKGDNNTDNVERIDIDSTVSGDSYTITVTHKGGAGSLVRGQQAYSLLVSGVGGTAHCSSNPTANTGARIDSVSLQTIRYANPAGGTTYVNNTSISANIEPTQSVPFRVRVNSSDATNADKIVKLFIDYNNDGDFTDANELVATSGILKNNEVFAGSFTTPSTLTIGSSYRTRIVLVETSTANDVTSCGTYLRGETDDFRLIVVNPSTDFTISEVITPSVADCADNKQYLTINIRNNGSVPKTSIPVTVEVKNGATTVATINGTYPGTVLPLSNASFTLQTPFVTTENTTYTITATANITGDQNTANNTLTTSLTIGRKGADPNPIGTICNNTALLRIPSSVANTNYFWFNSATATAPFASGSTASTTSIPANKTFYVSSELKASIGPTTKMAYTDGGYNNFRGNFVRFNNSVPLTIESARLYIGNPGTVEVIVANLGTVNQDGSFNYIPLSRTTLTVTATNPNPAPGLVNGNPAADTGAVYYLNLPVNETGDHILLVLCNENGATIFRNNNIAGTTYPISIPNVMSITGNSVNINGTGDPNPFYYFFYDMKIRTGTSCPSARQEIVVSDAPTPVVTRQGDSLVINAPGVSRQWFKDDVGIDGATNPSFKPIASGNYKVVTIDALGCQKTSAPIQFTVTSLPPEVIAREIKLSVSPNPNKGIFNLSFEVKEKGDVSIELLNSGGQRIFNQNFPGFNGAFSRQMNVGNVNDGQYILKIFHNKKTYLQKVIIIK</sequence>
<dbReference type="GO" id="GO:0006508">
    <property type="term" value="P:proteolysis"/>
    <property type="evidence" value="ECO:0007669"/>
    <property type="project" value="UniProtKB-KW"/>
</dbReference>
<keyword evidence="4 5" id="KW-0720">Serine protease</keyword>
<dbReference type="PANTHER" id="PTHR43399:SF4">
    <property type="entry name" value="CELL WALL-ASSOCIATED PROTEASE"/>
    <property type="match status" value="1"/>
</dbReference>
<evidence type="ECO:0000256" key="4">
    <source>
        <dbReference type="ARBA" id="ARBA00022825"/>
    </source>
</evidence>
<dbReference type="PRINTS" id="PR00723">
    <property type="entry name" value="SUBTILISIN"/>
</dbReference>
<evidence type="ECO:0000256" key="6">
    <source>
        <dbReference type="SAM" id="SignalP"/>
    </source>
</evidence>
<gene>
    <name evidence="11" type="ORF">KACHI17_13110</name>
</gene>
<dbReference type="InterPro" id="IPR051048">
    <property type="entry name" value="Peptidase_S8/S53_subtilisin"/>
</dbReference>
<evidence type="ECO:0000256" key="2">
    <source>
        <dbReference type="ARBA" id="ARBA00022670"/>
    </source>
</evidence>
<feature type="active site" description="Charge relay system" evidence="5">
    <location>
        <position position="376"/>
    </location>
</feature>
<dbReference type="InterPro" id="IPR008979">
    <property type="entry name" value="Galactose-bd-like_sf"/>
</dbReference>
<proteinExistence type="inferred from homology"/>
<evidence type="ECO:0000259" key="9">
    <source>
        <dbReference type="Pfam" id="PF19081"/>
    </source>
</evidence>
<dbReference type="PROSITE" id="PS51892">
    <property type="entry name" value="SUBTILASE"/>
    <property type="match status" value="1"/>
</dbReference>
<dbReference type="SUPFAM" id="SSF49785">
    <property type="entry name" value="Galactose-binding domain-like"/>
    <property type="match status" value="1"/>
</dbReference>
<dbReference type="GO" id="GO:0004252">
    <property type="term" value="F:serine-type endopeptidase activity"/>
    <property type="evidence" value="ECO:0007669"/>
    <property type="project" value="UniProtKB-UniRule"/>
</dbReference>
<feature type="signal peptide" evidence="6">
    <location>
        <begin position="1"/>
        <end position="21"/>
    </location>
</feature>
<evidence type="ECO:0000259" key="7">
    <source>
        <dbReference type="Pfam" id="PF00082"/>
    </source>
</evidence>
<evidence type="ECO:0008006" key="12">
    <source>
        <dbReference type="Google" id="ProtNLM"/>
    </source>
</evidence>
<dbReference type="RefSeq" id="WP_353550709.1">
    <property type="nucleotide sequence ID" value="NZ_AP029612.1"/>
</dbReference>
<dbReference type="NCBIfam" id="TIGR04183">
    <property type="entry name" value="Por_Secre_tail"/>
    <property type="match status" value="1"/>
</dbReference>
<dbReference type="Pfam" id="PF00082">
    <property type="entry name" value="Peptidase_S8"/>
    <property type="match status" value="1"/>
</dbReference>
<dbReference type="CDD" id="cd04842">
    <property type="entry name" value="Peptidases_S8_Kp43_protease"/>
    <property type="match status" value="1"/>
</dbReference>
<keyword evidence="6" id="KW-0732">Signal</keyword>
<feature type="domain" description="Ig-like" evidence="9">
    <location>
        <begin position="864"/>
        <end position="917"/>
    </location>
</feature>
<dbReference type="PANTHER" id="PTHR43399">
    <property type="entry name" value="SUBTILISIN-RELATED"/>
    <property type="match status" value="1"/>
</dbReference>
<dbReference type="InterPro" id="IPR015500">
    <property type="entry name" value="Peptidase_S8_subtilisin-rel"/>
</dbReference>
<protein>
    <recommendedName>
        <fullName evidence="12">S8 family serine peptidase</fullName>
    </recommendedName>
</protein>
<accession>A0AAT9GIJ2</accession>
<dbReference type="InterPro" id="IPR034058">
    <property type="entry name" value="TagA/B/C/D_pept_dom"/>
</dbReference>
<dbReference type="Gene3D" id="3.40.50.200">
    <property type="entry name" value="Peptidase S8/S53 domain"/>
    <property type="match status" value="1"/>
</dbReference>
<dbReference type="SUPFAM" id="SSF52743">
    <property type="entry name" value="Subtilisin-like"/>
    <property type="match status" value="1"/>
</dbReference>
<feature type="domain" description="GEVED" evidence="10">
    <location>
        <begin position="659"/>
        <end position="737"/>
    </location>
</feature>
<name>A0AAT9GIJ2_9BACT</name>
<dbReference type="InterPro" id="IPR036852">
    <property type="entry name" value="Peptidase_S8/S53_dom_sf"/>
</dbReference>
<dbReference type="EMBL" id="AP029612">
    <property type="protein sequence ID" value="BFG70430.1"/>
    <property type="molecule type" value="Genomic_DNA"/>
</dbReference>
<organism evidence="11">
    <name type="scientific">Sediminibacterium sp. KACHI17</name>
    <dbReference type="NCBI Taxonomy" id="1751071"/>
    <lineage>
        <taxon>Bacteria</taxon>
        <taxon>Pseudomonadati</taxon>
        <taxon>Bacteroidota</taxon>
        <taxon>Chitinophagia</taxon>
        <taxon>Chitinophagales</taxon>
        <taxon>Chitinophagaceae</taxon>
        <taxon>Sediminibacterium</taxon>
    </lineage>
</organism>
<evidence type="ECO:0000256" key="1">
    <source>
        <dbReference type="ARBA" id="ARBA00011073"/>
    </source>
</evidence>
<keyword evidence="3 5" id="KW-0378">Hydrolase</keyword>
<feature type="active site" description="Charge relay system" evidence="5">
    <location>
        <position position="152"/>
    </location>
</feature>
<dbReference type="InterPro" id="IPR023828">
    <property type="entry name" value="Peptidase_S8_Ser-AS"/>
</dbReference>
<dbReference type="InterPro" id="IPR026444">
    <property type="entry name" value="Secre_tail"/>
</dbReference>
<evidence type="ECO:0000259" key="10">
    <source>
        <dbReference type="Pfam" id="PF20009"/>
    </source>
</evidence>
<dbReference type="Gene3D" id="2.60.120.380">
    <property type="match status" value="1"/>
</dbReference>
<evidence type="ECO:0000259" key="8">
    <source>
        <dbReference type="Pfam" id="PF18962"/>
    </source>
</evidence>
<dbReference type="Pfam" id="PF19081">
    <property type="entry name" value="Ig_7"/>
    <property type="match status" value="1"/>
</dbReference>
<dbReference type="InterPro" id="IPR045474">
    <property type="entry name" value="GEVED"/>
</dbReference>
<dbReference type="InterPro" id="IPR044023">
    <property type="entry name" value="Ig_7"/>
</dbReference>
<comment type="similarity">
    <text evidence="1 5">Belongs to the peptidase S8 family.</text>
</comment>
<dbReference type="AlphaFoldDB" id="A0AAT9GIJ2"/>
<dbReference type="Pfam" id="PF20009">
    <property type="entry name" value="GEVED"/>
    <property type="match status" value="1"/>
</dbReference>
<dbReference type="Pfam" id="PF18962">
    <property type="entry name" value="Por_Secre_tail"/>
    <property type="match status" value="1"/>
</dbReference>
<dbReference type="InterPro" id="IPR000209">
    <property type="entry name" value="Peptidase_S8/S53_dom"/>
</dbReference>
<feature type="domain" description="Peptidase S8/S53" evidence="7">
    <location>
        <begin position="137"/>
        <end position="431"/>
    </location>
</feature>
<keyword evidence="2 5" id="KW-0645">Protease</keyword>
<dbReference type="PROSITE" id="PS00138">
    <property type="entry name" value="SUBTILASE_SER"/>
    <property type="match status" value="1"/>
</dbReference>
<feature type="active site" description="Charge relay system" evidence="5">
    <location>
        <position position="125"/>
    </location>
</feature>
<feature type="chain" id="PRO_5043490609" description="S8 family serine peptidase" evidence="6">
    <location>
        <begin position="22"/>
        <end position="1268"/>
    </location>
</feature>
<reference evidence="11" key="1">
    <citation type="submission" date="2024-02" db="EMBL/GenBank/DDBJ databases">
        <title>Sediminibacterium planktonica sp. nov. and Sediminibacterium longus sp. nov., isolated from surface lake and river water.</title>
        <authorList>
            <person name="Watanabe K."/>
            <person name="Takemine S."/>
            <person name="Ishii Y."/>
            <person name="Ogata Y."/>
            <person name="Shindo C."/>
            <person name="Suda W."/>
        </authorList>
    </citation>
    <scope>NUCLEOTIDE SEQUENCE</scope>
    <source>
        <strain evidence="11">KACHI17</strain>
    </source>
</reference>
<evidence type="ECO:0000313" key="11">
    <source>
        <dbReference type="EMBL" id="BFG70430.1"/>
    </source>
</evidence>
<evidence type="ECO:0000256" key="3">
    <source>
        <dbReference type="ARBA" id="ARBA00022801"/>
    </source>
</evidence>
<feature type="domain" description="Secretion system C-terminal sorting" evidence="8">
    <location>
        <begin position="1191"/>
        <end position="1266"/>
    </location>
</feature>
<evidence type="ECO:0000256" key="5">
    <source>
        <dbReference type="PROSITE-ProRule" id="PRU01240"/>
    </source>
</evidence>